<comment type="function">
    <text evidence="3">Catalyzes the reversible isomerization-deamination of glucosamine 6-phosphate (GlcN6P) to form fructose 6-phosphate (Fru6P) and ammonium ion.</text>
</comment>
<dbReference type="EC" id="3.5.99.6" evidence="3"/>
<dbReference type="InterPro" id="IPR006148">
    <property type="entry name" value="Glc/Gal-6P_isomerase"/>
</dbReference>
<comment type="caution">
    <text evidence="3">Lacks conserved residue(s) required for the propagation of feature annotation.</text>
</comment>
<protein>
    <recommendedName>
        <fullName evidence="3">Glucosamine-6-phosphate deaminase</fullName>
        <ecNumber evidence="3">3.5.99.6</ecNumber>
    </recommendedName>
    <alternativeName>
        <fullName evidence="3">GlcN6P deaminase</fullName>
        <shortName evidence="3">GNPDA</shortName>
    </alternativeName>
    <alternativeName>
        <fullName evidence="3">Glucosamine-6-phosphate isomerase</fullName>
    </alternativeName>
</protein>
<dbReference type="EMBL" id="JAHLQK010000001">
    <property type="protein sequence ID" value="MBU5674889.1"/>
    <property type="molecule type" value="Genomic_DNA"/>
</dbReference>
<comment type="caution">
    <text evidence="5">The sequence shown here is derived from an EMBL/GenBank/DDBJ whole genome shotgun (WGS) entry which is preliminary data.</text>
</comment>
<dbReference type="Proteomes" id="UP000779508">
    <property type="component" value="Unassembled WGS sequence"/>
</dbReference>
<evidence type="ECO:0000313" key="6">
    <source>
        <dbReference type="Proteomes" id="UP000779508"/>
    </source>
</evidence>
<dbReference type="PANTHER" id="PTHR11280:SF5">
    <property type="entry name" value="GLUCOSAMINE-6-PHOSPHATE ISOMERASE"/>
    <property type="match status" value="1"/>
</dbReference>
<dbReference type="InterPro" id="IPR004547">
    <property type="entry name" value="Glucosamine6P_isomerase"/>
</dbReference>
<dbReference type="PANTHER" id="PTHR11280">
    <property type="entry name" value="GLUCOSAMINE-6-PHOSPHATE ISOMERASE"/>
    <property type="match status" value="1"/>
</dbReference>
<keyword evidence="1 3" id="KW-0378">Hydrolase</keyword>
<name>A0ABS6FXE3_9FIRM</name>
<feature type="active site" description="For ring-opening step" evidence="3">
    <location>
        <position position="136"/>
    </location>
</feature>
<evidence type="ECO:0000313" key="5">
    <source>
        <dbReference type="EMBL" id="MBU5674889.1"/>
    </source>
</evidence>
<sequence length="242" mass="27040">MKIYIEENYEKVSKRAALIMASQVVLKPDSVLGLATGSTPIGMYEELIAMYKRGEIDFSNVTTFNLDEYYKLPIENENSYYSFMMNTLFNHINVKKENIHLPNGMTESVEEECKNYEEKIKKAGGIDMQLLGIGGNAHIGFNEPADKLSVDTNIVDLTQKTIKDNSRFFDNEEDVPKKAISMGIGSIMKAKKIILLASGEGKAEAIRDMTNGYINTQVPASILQAHPDFTLIIDKDAAKLIK</sequence>
<dbReference type="HAMAP" id="MF_01241">
    <property type="entry name" value="GlcN6P_deamin"/>
    <property type="match status" value="1"/>
</dbReference>
<comment type="catalytic activity">
    <reaction evidence="3">
        <text>alpha-D-glucosamine 6-phosphate + H2O = beta-D-fructose 6-phosphate + NH4(+)</text>
        <dbReference type="Rhea" id="RHEA:12172"/>
        <dbReference type="ChEBI" id="CHEBI:15377"/>
        <dbReference type="ChEBI" id="CHEBI:28938"/>
        <dbReference type="ChEBI" id="CHEBI:57634"/>
        <dbReference type="ChEBI" id="CHEBI:75989"/>
        <dbReference type="EC" id="3.5.99.6"/>
    </reaction>
</comment>
<evidence type="ECO:0000256" key="3">
    <source>
        <dbReference type="HAMAP-Rule" id="MF_01241"/>
    </source>
</evidence>
<dbReference type="NCBIfam" id="TIGR00502">
    <property type="entry name" value="nagB"/>
    <property type="match status" value="1"/>
</dbReference>
<dbReference type="GO" id="GO:0004342">
    <property type="term" value="F:glucosamine-6-phosphate deaminase activity"/>
    <property type="evidence" value="ECO:0007669"/>
    <property type="project" value="UniProtKB-EC"/>
</dbReference>
<accession>A0ABS6FXE3</accession>
<dbReference type="NCBIfam" id="NF001684">
    <property type="entry name" value="PRK00443.1-4"/>
    <property type="match status" value="1"/>
</dbReference>
<reference evidence="5 6" key="1">
    <citation type="submission" date="2021-06" db="EMBL/GenBank/DDBJ databases">
        <authorList>
            <person name="Sun Q."/>
            <person name="Li D."/>
        </authorList>
    </citation>
    <scope>NUCLEOTIDE SEQUENCE [LARGE SCALE GENOMIC DNA]</scope>
    <source>
        <strain evidence="5 6">MSJ-5</strain>
    </source>
</reference>
<feature type="active site" description="Proton acceptor; for ring-opening step" evidence="3">
    <location>
        <position position="138"/>
    </location>
</feature>
<comment type="pathway">
    <text evidence="3">Amino-sugar metabolism; N-acetylneuraminate degradation; D-fructose 6-phosphate from N-acetylneuraminate: step 5/5.</text>
</comment>
<dbReference type="CDD" id="cd01399">
    <property type="entry name" value="GlcN6P_deaminase"/>
    <property type="match status" value="1"/>
</dbReference>
<feature type="active site" description="For ring-opening step" evidence="3">
    <location>
        <position position="143"/>
    </location>
</feature>
<evidence type="ECO:0000256" key="2">
    <source>
        <dbReference type="ARBA" id="ARBA00023277"/>
    </source>
</evidence>
<comment type="similarity">
    <text evidence="3">Belongs to the glucosamine/galactosamine-6-phosphate isomerase family. NagB subfamily.</text>
</comment>
<organism evidence="5 6">
    <name type="scientific">Alkaliphilus flagellatus</name>
    <dbReference type="NCBI Taxonomy" id="2841507"/>
    <lineage>
        <taxon>Bacteria</taxon>
        <taxon>Bacillati</taxon>
        <taxon>Bacillota</taxon>
        <taxon>Clostridia</taxon>
        <taxon>Peptostreptococcales</taxon>
        <taxon>Natronincolaceae</taxon>
        <taxon>Alkaliphilus</taxon>
    </lineage>
</organism>
<evidence type="ECO:0000259" key="4">
    <source>
        <dbReference type="Pfam" id="PF01182"/>
    </source>
</evidence>
<gene>
    <name evidence="3 5" type="primary">nagB</name>
    <name evidence="5" type="ORF">KQI88_00475</name>
</gene>
<feature type="active site" description="Proton acceptor; for enolization step" evidence="3">
    <location>
        <position position="67"/>
    </location>
</feature>
<proteinExistence type="inferred from homology"/>
<keyword evidence="2 3" id="KW-0119">Carbohydrate metabolism</keyword>
<keyword evidence="6" id="KW-1185">Reference proteome</keyword>
<dbReference type="RefSeq" id="WP_216414407.1">
    <property type="nucleotide sequence ID" value="NZ_JAHLQK010000001.1"/>
</dbReference>
<evidence type="ECO:0000256" key="1">
    <source>
        <dbReference type="ARBA" id="ARBA00022801"/>
    </source>
</evidence>
<feature type="domain" description="Glucosamine/galactosamine-6-phosphate isomerase" evidence="4">
    <location>
        <begin position="19"/>
        <end position="225"/>
    </location>
</feature>
<dbReference type="Pfam" id="PF01182">
    <property type="entry name" value="Glucosamine_iso"/>
    <property type="match status" value="1"/>
</dbReference>